<proteinExistence type="predicted"/>
<feature type="transmembrane region" description="Helical" evidence="5">
    <location>
        <begin position="253"/>
        <end position="278"/>
    </location>
</feature>
<feature type="transmembrane region" description="Helical" evidence="5">
    <location>
        <begin position="129"/>
        <end position="150"/>
    </location>
</feature>
<dbReference type="PANTHER" id="PTHR11706:SF2">
    <property type="entry name" value="TRANSPORTER PROTEIN"/>
    <property type="match status" value="1"/>
</dbReference>
<evidence type="ECO:0000256" key="5">
    <source>
        <dbReference type="SAM" id="Phobius"/>
    </source>
</evidence>
<dbReference type="PANTHER" id="PTHR11706">
    <property type="entry name" value="SOLUTE CARRIER PROTEIN FAMILY 11 MEMBER"/>
    <property type="match status" value="1"/>
</dbReference>
<reference evidence="9" key="2">
    <citation type="submission" date="2014-12" db="EMBL/GenBank/DDBJ databases">
        <authorList>
            <person name="Smet A."/>
        </authorList>
    </citation>
    <scope>NUCLEOTIDE SEQUENCE [LARGE SCALE GENOMIC DNA]</scope>
</reference>
<protein>
    <submittedName>
        <fullName evidence="7">Mn2+/Fe2+ transporter, NRAMP family</fullName>
    </submittedName>
</protein>
<dbReference type="Pfam" id="PF01566">
    <property type="entry name" value="Nramp"/>
    <property type="match status" value="1"/>
</dbReference>
<gene>
    <name evidence="6" type="ORF">HAL011_13160</name>
    <name evidence="7" type="ORF">HAL013_12020</name>
    <name evidence="8" type="ORF">HAL09_02630</name>
</gene>
<feature type="transmembrane region" description="Helical" evidence="5">
    <location>
        <begin position="312"/>
        <end position="335"/>
    </location>
</feature>
<dbReference type="GO" id="GO:0015086">
    <property type="term" value="F:cadmium ion transmembrane transporter activity"/>
    <property type="evidence" value="ECO:0007669"/>
    <property type="project" value="TreeGrafter"/>
</dbReference>
<dbReference type="EMBL" id="CDMH01000052">
    <property type="protein sequence ID" value="CRF42985.1"/>
    <property type="molecule type" value="Genomic_DNA"/>
</dbReference>
<accession>A0A0K2X6J9</accession>
<dbReference type="Proteomes" id="UP000041394">
    <property type="component" value="Unassembled WGS sequence"/>
</dbReference>
<evidence type="ECO:0000313" key="11">
    <source>
        <dbReference type="Proteomes" id="UP000045175"/>
    </source>
</evidence>
<evidence type="ECO:0000256" key="3">
    <source>
        <dbReference type="ARBA" id="ARBA00022989"/>
    </source>
</evidence>
<dbReference type="AlphaFoldDB" id="A0A0K2X6J9"/>
<evidence type="ECO:0000256" key="4">
    <source>
        <dbReference type="ARBA" id="ARBA00023136"/>
    </source>
</evidence>
<dbReference type="OrthoDB" id="141480at2"/>
<dbReference type="GO" id="GO:0005886">
    <property type="term" value="C:plasma membrane"/>
    <property type="evidence" value="ECO:0007669"/>
    <property type="project" value="TreeGrafter"/>
</dbReference>
<dbReference type="RefSeq" id="WP_053941582.1">
    <property type="nucleotide sequence ID" value="NZ_CDMH01000052.1"/>
</dbReference>
<name>A0A0K2X6J9_9HELI</name>
<keyword evidence="9" id="KW-1185">Reference proteome</keyword>
<keyword evidence="3 5" id="KW-1133">Transmembrane helix</keyword>
<evidence type="ECO:0000313" key="6">
    <source>
        <dbReference type="EMBL" id="CRF41517.1"/>
    </source>
</evidence>
<evidence type="ECO:0000313" key="8">
    <source>
        <dbReference type="EMBL" id="CRF43714.1"/>
    </source>
</evidence>
<feature type="transmembrane region" description="Helical" evidence="5">
    <location>
        <begin position="290"/>
        <end position="306"/>
    </location>
</feature>
<dbReference type="EMBL" id="CDMN01000009">
    <property type="protein sequence ID" value="CRF43714.1"/>
    <property type="molecule type" value="Genomic_DNA"/>
</dbReference>
<evidence type="ECO:0000313" key="9">
    <source>
        <dbReference type="Proteomes" id="UP000038622"/>
    </source>
</evidence>
<feature type="transmembrane region" description="Helical" evidence="5">
    <location>
        <begin position="23"/>
        <end position="48"/>
    </location>
</feature>
<dbReference type="GO" id="GO:0005384">
    <property type="term" value="F:manganese ion transmembrane transporter activity"/>
    <property type="evidence" value="ECO:0007669"/>
    <property type="project" value="TreeGrafter"/>
</dbReference>
<evidence type="ECO:0000256" key="1">
    <source>
        <dbReference type="ARBA" id="ARBA00004141"/>
    </source>
</evidence>
<reference evidence="7" key="1">
    <citation type="submission" date="2014-12" db="EMBL/GenBank/DDBJ databases">
        <title>Whole genome sequences of four Staphylococcus schleiferi canine isolates.</title>
        <authorList>
            <person name="Misic A.M."/>
            <person name="Cain C."/>
            <person name="Morris D.O."/>
            <person name="Rankin S."/>
            <person name="Beiting D."/>
        </authorList>
    </citation>
    <scope>NUCLEOTIDE SEQUENCE</scope>
    <source>
        <strain evidence="6">ASB11</strain>
        <strain evidence="7">ASB13</strain>
        <strain evidence="8">ASB9</strain>
    </source>
</reference>
<evidence type="ECO:0000313" key="10">
    <source>
        <dbReference type="Proteomes" id="UP000041394"/>
    </source>
</evidence>
<feature type="transmembrane region" description="Helical" evidence="5">
    <location>
        <begin position="204"/>
        <end position="228"/>
    </location>
</feature>
<reference evidence="10 11" key="3">
    <citation type="submission" date="2014-12" db="EMBL/GenBank/DDBJ databases">
        <authorList>
            <person name="Jaenicke S."/>
        </authorList>
    </citation>
    <scope>NUCLEOTIDE SEQUENCE [LARGE SCALE GENOMIC DNA]</scope>
</reference>
<dbReference type="EMBL" id="CDML01000042">
    <property type="protein sequence ID" value="CRF41517.1"/>
    <property type="molecule type" value="Genomic_DNA"/>
</dbReference>
<organism evidence="7 11">
    <name type="scientific">Helicobacter ailurogastricus</name>
    <dbReference type="NCBI Taxonomy" id="1578720"/>
    <lineage>
        <taxon>Bacteria</taxon>
        <taxon>Pseudomonadati</taxon>
        <taxon>Campylobacterota</taxon>
        <taxon>Epsilonproteobacteria</taxon>
        <taxon>Campylobacterales</taxon>
        <taxon>Helicobacteraceae</taxon>
        <taxon>Helicobacter</taxon>
    </lineage>
</organism>
<feature type="transmembrane region" description="Helical" evidence="5">
    <location>
        <begin position="162"/>
        <end position="183"/>
    </location>
</feature>
<dbReference type="Proteomes" id="UP000045175">
    <property type="component" value="Unassembled WGS sequence"/>
</dbReference>
<comment type="subcellular location">
    <subcellularLocation>
        <location evidence="1">Membrane</location>
        <topology evidence="1">Multi-pass membrane protein</topology>
    </subcellularLocation>
</comment>
<dbReference type="InterPro" id="IPR001046">
    <property type="entry name" value="NRAMP_fam"/>
</dbReference>
<dbReference type="GO" id="GO:0034755">
    <property type="term" value="P:iron ion transmembrane transport"/>
    <property type="evidence" value="ECO:0007669"/>
    <property type="project" value="TreeGrafter"/>
</dbReference>
<sequence length="378" mass="39556">MATSAVGPGFLTQSAQFTQELKSAFACAILIATLASLIAQLNVWRVLAVANQRGQEIASTLLPGLGAFLTFLICLGGLVFNIGNVGGVALGLKVLVGLNLETGAGLGACLAIGVFLFKRATAFMDKLTQILGIFMILLMGLVAFSAKVPLAQVAKEALHPSHFSMVAVLTLIGGTVGGYIIFSGGHRLLDAEVVGPKRLKEVDLAAYLGIFVATLVRGLLFLVILSVVESGAKLQPSNPALSAFESFGEWGRFVFGAVFVAASLTSIIGAAYTSVSFLRNFSWVRRRENTWVIGFIGVSALIFLGVGKPATLLIAAGALNGLILPLTLAVMLLAAKSPKIVGSYKHPLILSLLGWVVVALSAYLGVLSLKPFLSLWTA</sequence>
<dbReference type="STRING" id="1578720.HAL011_13160"/>
<dbReference type="Proteomes" id="UP000038622">
    <property type="component" value="Unassembled WGS sequence"/>
</dbReference>
<keyword evidence="2 5" id="KW-0812">Transmembrane</keyword>
<feature type="transmembrane region" description="Helical" evidence="5">
    <location>
        <begin position="94"/>
        <end position="117"/>
    </location>
</feature>
<evidence type="ECO:0000313" key="7">
    <source>
        <dbReference type="EMBL" id="CRF42985.1"/>
    </source>
</evidence>
<feature type="transmembrane region" description="Helical" evidence="5">
    <location>
        <begin position="347"/>
        <end position="366"/>
    </location>
</feature>
<evidence type="ECO:0000256" key="2">
    <source>
        <dbReference type="ARBA" id="ARBA00022692"/>
    </source>
</evidence>
<feature type="transmembrane region" description="Helical" evidence="5">
    <location>
        <begin position="60"/>
        <end position="82"/>
    </location>
</feature>
<keyword evidence="4 5" id="KW-0472">Membrane</keyword>